<keyword evidence="6" id="KW-1185">Reference proteome</keyword>
<feature type="region of interest" description="Disordered" evidence="3">
    <location>
        <begin position="1"/>
        <end position="30"/>
    </location>
</feature>
<dbReference type="InterPro" id="IPR027417">
    <property type="entry name" value="P-loop_NTPase"/>
</dbReference>
<dbReference type="GO" id="GO:0005886">
    <property type="term" value="C:plasma membrane"/>
    <property type="evidence" value="ECO:0007669"/>
    <property type="project" value="TreeGrafter"/>
</dbReference>
<feature type="compositionally biased region" description="Basic and acidic residues" evidence="3">
    <location>
        <begin position="14"/>
        <end position="29"/>
    </location>
</feature>
<dbReference type="GO" id="GO:0004713">
    <property type="term" value="F:protein tyrosine kinase activity"/>
    <property type="evidence" value="ECO:0007669"/>
    <property type="project" value="TreeGrafter"/>
</dbReference>
<dbReference type="EMBL" id="RCCE01000010">
    <property type="protein sequence ID" value="RLJ36193.1"/>
    <property type="molecule type" value="Genomic_DNA"/>
</dbReference>
<keyword evidence="2" id="KW-0067">ATP-binding</keyword>
<evidence type="ECO:0000256" key="1">
    <source>
        <dbReference type="ARBA" id="ARBA00022741"/>
    </source>
</evidence>
<dbReference type="InterPro" id="IPR050445">
    <property type="entry name" value="Bact_polysacc_biosynth/exp"/>
</dbReference>
<comment type="caution">
    <text evidence="5">The sequence shown here is derived from an EMBL/GenBank/DDBJ whole genome shotgun (WGS) entry which is preliminary data.</text>
</comment>
<evidence type="ECO:0000313" key="5">
    <source>
        <dbReference type="EMBL" id="RLJ36193.1"/>
    </source>
</evidence>
<gene>
    <name evidence="5" type="ORF">BCF46_3883</name>
</gene>
<dbReference type="CDD" id="cd05387">
    <property type="entry name" value="BY-kinase"/>
    <property type="match status" value="1"/>
</dbReference>
<reference evidence="5 6" key="1">
    <citation type="submission" date="2018-10" db="EMBL/GenBank/DDBJ databases">
        <title>Genomic Encyclopedia of Archaeal and Bacterial Type Strains, Phase II (KMG-II): from individual species to whole genera.</title>
        <authorList>
            <person name="Goeker M."/>
        </authorList>
    </citation>
    <scope>NUCLEOTIDE SEQUENCE [LARGE SCALE GENOMIC DNA]</scope>
    <source>
        <strain evidence="5 6">DSM 29466</strain>
    </source>
</reference>
<evidence type="ECO:0000256" key="3">
    <source>
        <dbReference type="SAM" id="MobiDB-lite"/>
    </source>
</evidence>
<sequence length="276" mass="30803">MEKLQKALGKARKQRGDVTSDASGRKASDTLKGGVLLPVPPVWDELTPFEPNLDVLMHNRVMTLNAQAVPNPFDILRTKVFLLMRQNGWKRVAITSPTKSCGKTTTACNLAVGFSRQRENRTMLFDVDLRRPGVAKVLGHKPQHGIKSLLTGDVTPQEQMLRLRTNVALSMAHNPVSDPTQLLLAQQTSEVLDDIQTEFTPDIMIFDLPPMLVTDDARAFLKNVDCALIVARAEQTRMSELDICEREVGEHTNVLGVVLNNCRHVADEEQYYGEYS</sequence>
<proteinExistence type="predicted"/>
<dbReference type="InterPro" id="IPR002586">
    <property type="entry name" value="CobQ/CobB/MinD/ParA_Nub-bd_dom"/>
</dbReference>
<dbReference type="Gene3D" id="3.40.50.300">
    <property type="entry name" value="P-loop containing nucleotide triphosphate hydrolases"/>
    <property type="match status" value="1"/>
</dbReference>
<dbReference type="RefSeq" id="WP_121028280.1">
    <property type="nucleotide sequence ID" value="NZ_RCCE01000010.1"/>
</dbReference>
<dbReference type="PANTHER" id="PTHR32309:SF13">
    <property type="entry name" value="FERRIC ENTEROBACTIN TRANSPORT PROTEIN FEPE"/>
    <property type="match status" value="1"/>
</dbReference>
<evidence type="ECO:0000313" key="6">
    <source>
        <dbReference type="Proteomes" id="UP000269157"/>
    </source>
</evidence>
<dbReference type="PANTHER" id="PTHR32309">
    <property type="entry name" value="TYROSINE-PROTEIN KINASE"/>
    <property type="match status" value="1"/>
</dbReference>
<dbReference type="OrthoDB" id="9775724at2"/>
<name>A0A497VHN4_9RHOB</name>
<evidence type="ECO:0000256" key="2">
    <source>
        <dbReference type="ARBA" id="ARBA00022840"/>
    </source>
</evidence>
<protein>
    <submittedName>
        <fullName evidence="5">Capsular exopolysaccharide synthesis family protein</fullName>
    </submittedName>
</protein>
<feature type="domain" description="CobQ/CobB/MinD/ParA nucleotide binding" evidence="4">
    <location>
        <begin position="92"/>
        <end position="225"/>
    </location>
</feature>
<dbReference type="InterPro" id="IPR005702">
    <property type="entry name" value="Wzc-like_C"/>
</dbReference>
<accession>A0A497VHN4</accession>
<keyword evidence="1" id="KW-0547">Nucleotide-binding</keyword>
<dbReference type="Pfam" id="PF01656">
    <property type="entry name" value="CbiA"/>
    <property type="match status" value="1"/>
</dbReference>
<dbReference type="Proteomes" id="UP000269157">
    <property type="component" value="Unassembled WGS sequence"/>
</dbReference>
<dbReference type="SUPFAM" id="SSF52540">
    <property type="entry name" value="P-loop containing nucleoside triphosphate hydrolases"/>
    <property type="match status" value="1"/>
</dbReference>
<evidence type="ECO:0000259" key="4">
    <source>
        <dbReference type="Pfam" id="PF01656"/>
    </source>
</evidence>
<organism evidence="5 6">
    <name type="scientific">Litoreibacter meonggei</name>
    <dbReference type="NCBI Taxonomy" id="1049199"/>
    <lineage>
        <taxon>Bacteria</taxon>
        <taxon>Pseudomonadati</taxon>
        <taxon>Pseudomonadota</taxon>
        <taxon>Alphaproteobacteria</taxon>
        <taxon>Rhodobacterales</taxon>
        <taxon>Roseobacteraceae</taxon>
        <taxon>Litoreibacter</taxon>
    </lineage>
</organism>
<dbReference type="AlphaFoldDB" id="A0A497VHN4"/>